<evidence type="ECO:0000313" key="2">
    <source>
        <dbReference type="Proteomes" id="UP001642540"/>
    </source>
</evidence>
<dbReference type="EMBL" id="CAXLJM020000135">
    <property type="protein sequence ID" value="CAL8140294.1"/>
    <property type="molecule type" value="Genomic_DNA"/>
</dbReference>
<accession>A0ABP1S016</accession>
<evidence type="ECO:0000313" key="1">
    <source>
        <dbReference type="EMBL" id="CAL8140294.1"/>
    </source>
</evidence>
<protein>
    <submittedName>
        <fullName evidence="1">Uncharacterized protein</fullName>
    </submittedName>
</protein>
<dbReference type="Proteomes" id="UP001642540">
    <property type="component" value="Unassembled WGS sequence"/>
</dbReference>
<gene>
    <name evidence="1" type="ORF">ODALV1_LOCUS28228</name>
</gene>
<sequence>MDLVTDFVWFDNHPKMGFIQFESKYKVEEILSSFRAPEVRVNNQLVQIKRAGECLQLEWEALIPSTLDELQEGSNDQECESYPNPPLDIIINQNIPLNVPNISETSRVPDPAEFLSTQ</sequence>
<name>A0ABP1S016_9HEXA</name>
<organism evidence="1 2">
    <name type="scientific">Orchesella dallaii</name>
    <dbReference type="NCBI Taxonomy" id="48710"/>
    <lineage>
        <taxon>Eukaryota</taxon>
        <taxon>Metazoa</taxon>
        <taxon>Ecdysozoa</taxon>
        <taxon>Arthropoda</taxon>
        <taxon>Hexapoda</taxon>
        <taxon>Collembola</taxon>
        <taxon>Entomobryomorpha</taxon>
        <taxon>Entomobryoidea</taxon>
        <taxon>Orchesellidae</taxon>
        <taxon>Orchesellinae</taxon>
        <taxon>Orchesella</taxon>
    </lineage>
</organism>
<proteinExistence type="predicted"/>
<reference evidence="1 2" key="1">
    <citation type="submission" date="2024-08" db="EMBL/GenBank/DDBJ databases">
        <authorList>
            <person name="Cucini C."/>
            <person name="Frati F."/>
        </authorList>
    </citation>
    <scope>NUCLEOTIDE SEQUENCE [LARGE SCALE GENOMIC DNA]</scope>
</reference>
<keyword evidence="2" id="KW-1185">Reference proteome</keyword>
<comment type="caution">
    <text evidence="1">The sequence shown here is derived from an EMBL/GenBank/DDBJ whole genome shotgun (WGS) entry which is preliminary data.</text>
</comment>